<dbReference type="STRING" id="1499967.U27_03644"/>
<gene>
    <name evidence="1" type="ORF">U27_03644</name>
</gene>
<evidence type="ECO:0008006" key="3">
    <source>
        <dbReference type="Google" id="ProtNLM"/>
    </source>
</evidence>
<dbReference type="EMBL" id="DF820465">
    <property type="protein sequence ID" value="GAK56681.1"/>
    <property type="molecule type" value="Genomic_DNA"/>
</dbReference>
<organism evidence="1">
    <name type="scientific">Vecturithrix granuli</name>
    <dbReference type="NCBI Taxonomy" id="1499967"/>
    <lineage>
        <taxon>Bacteria</taxon>
        <taxon>Candidatus Moduliflexota</taxon>
        <taxon>Candidatus Vecturitrichia</taxon>
        <taxon>Candidatus Vecturitrichales</taxon>
        <taxon>Candidatus Vecturitrichaceae</taxon>
        <taxon>Candidatus Vecturithrix</taxon>
    </lineage>
</organism>
<dbReference type="InterPro" id="IPR047698">
    <property type="entry name" value="ArsF-like"/>
</dbReference>
<dbReference type="eggNOG" id="COG0526">
    <property type="taxonomic scope" value="Bacteria"/>
</dbReference>
<evidence type="ECO:0000313" key="2">
    <source>
        <dbReference type="Proteomes" id="UP000030661"/>
    </source>
</evidence>
<dbReference type="NCBIfam" id="NF040494">
    <property type="entry name" value="nitrored_ArsF"/>
    <property type="match status" value="1"/>
</dbReference>
<reference evidence="1" key="1">
    <citation type="journal article" date="2015" name="PeerJ">
        <title>First genomic representation of candidate bacterial phylum KSB3 points to enhanced environmental sensing as a trigger of wastewater bulking.</title>
        <authorList>
            <person name="Sekiguchi Y."/>
            <person name="Ohashi A."/>
            <person name="Parks D.H."/>
            <person name="Yamauchi T."/>
            <person name="Tyson G.W."/>
            <person name="Hugenholtz P."/>
        </authorList>
    </citation>
    <scope>NUCLEOTIDE SEQUENCE [LARGE SCALE GENOMIC DNA]</scope>
</reference>
<protein>
    <recommendedName>
        <fullName evidence="3">Thioredoxin domain-containing protein</fullName>
    </recommendedName>
</protein>
<dbReference type="SUPFAM" id="SSF52833">
    <property type="entry name" value="Thioredoxin-like"/>
    <property type="match status" value="2"/>
</dbReference>
<dbReference type="HOGENOM" id="CLU_948856_0_0_0"/>
<dbReference type="Proteomes" id="UP000030661">
    <property type="component" value="Unassembled WGS sequence"/>
</dbReference>
<keyword evidence="2" id="KW-1185">Reference proteome</keyword>
<evidence type="ECO:0000313" key="1">
    <source>
        <dbReference type="EMBL" id="GAK56681.1"/>
    </source>
</evidence>
<name>A0A081BWH6_VECG1</name>
<dbReference type="AlphaFoldDB" id="A0A081BWH6"/>
<dbReference type="Gene3D" id="3.40.30.10">
    <property type="entry name" value="Glutaredoxin"/>
    <property type="match status" value="1"/>
</dbReference>
<accession>A0A081BWH6</accession>
<sequence>MTHKDILFKAGRIMSSTLIVVVMVGLFMPHNAGAAQPPILYLFWGEGCPHCEKEKTFLQDFHQQYPEVELRLFETWQNREFAKLADAVRQTYQIKGASVPLTVMGDWYLVGFSLSGNYSQQIISQTETCLQQGCQDVLDKLGPSAIVGRIRSEAAANAPNGWERYPAVSAPSATGDAHKKIVVFYFHGVEDCPVCFQIEELTHQALEAGFHGELEQGRVEFQRINAELPENRQLVEKYQLTARAVIVSERAQGQEIRWKSLEKIWEFLNNEPAFIQYVQTEITNYLTDSGE</sequence>
<dbReference type="InterPro" id="IPR036249">
    <property type="entry name" value="Thioredoxin-like_sf"/>
</dbReference>
<proteinExistence type="predicted"/>